<keyword evidence="1" id="KW-0732">Signal</keyword>
<sequence>MESGQQCGGVLLAALSLCKAECVVIQSNSSVYEAVRRRVDFNTTHVGCKSKSQLFGDDAQHTHTHRDETGGAFFGLGGLGCINKHVFGFNLRLYQQTLPRPKHVHYITNN</sequence>
<protein>
    <recommendedName>
        <fullName evidence="4">Secreted protein</fullName>
    </recommendedName>
</protein>
<evidence type="ECO:0000256" key="1">
    <source>
        <dbReference type="SAM" id="SignalP"/>
    </source>
</evidence>
<name>A0A182NXJ1_9DIPT</name>
<dbReference type="VEuPathDB" id="VectorBase:ADIR014568"/>
<organism evidence="2 3">
    <name type="scientific">Anopheles dirus</name>
    <dbReference type="NCBI Taxonomy" id="7168"/>
    <lineage>
        <taxon>Eukaryota</taxon>
        <taxon>Metazoa</taxon>
        <taxon>Ecdysozoa</taxon>
        <taxon>Arthropoda</taxon>
        <taxon>Hexapoda</taxon>
        <taxon>Insecta</taxon>
        <taxon>Pterygota</taxon>
        <taxon>Neoptera</taxon>
        <taxon>Endopterygota</taxon>
        <taxon>Diptera</taxon>
        <taxon>Nematocera</taxon>
        <taxon>Culicoidea</taxon>
        <taxon>Culicidae</taxon>
        <taxon>Anophelinae</taxon>
        <taxon>Anopheles</taxon>
    </lineage>
</organism>
<evidence type="ECO:0008006" key="4">
    <source>
        <dbReference type="Google" id="ProtNLM"/>
    </source>
</evidence>
<feature type="signal peptide" evidence="1">
    <location>
        <begin position="1"/>
        <end position="22"/>
    </location>
</feature>
<dbReference type="AlphaFoldDB" id="A0A182NXJ1"/>
<keyword evidence="3" id="KW-1185">Reference proteome</keyword>
<reference evidence="2" key="2">
    <citation type="submission" date="2020-05" db="UniProtKB">
        <authorList>
            <consortium name="EnsemblMetazoa"/>
        </authorList>
    </citation>
    <scope>IDENTIFICATION</scope>
    <source>
        <strain evidence="2">WRAIR2</strain>
    </source>
</reference>
<dbReference type="Proteomes" id="UP000075884">
    <property type="component" value="Unassembled WGS sequence"/>
</dbReference>
<evidence type="ECO:0000313" key="3">
    <source>
        <dbReference type="Proteomes" id="UP000075884"/>
    </source>
</evidence>
<accession>A0A182NXJ1</accession>
<evidence type="ECO:0000313" key="2">
    <source>
        <dbReference type="EnsemblMetazoa" id="ADIR014568-PA"/>
    </source>
</evidence>
<proteinExistence type="predicted"/>
<feature type="chain" id="PRO_5008130661" description="Secreted protein" evidence="1">
    <location>
        <begin position="23"/>
        <end position="110"/>
    </location>
</feature>
<reference evidence="3" key="1">
    <citation type="submission" date="2013-03" db="EMBL/GenBank/DDBJ databases">
        <title>The Genome Sequence of Anopheles dirus WRAIR2.</title>
        <authorList>
            <consortium name="The Broad Institute Genomics Platform"/>
            <person name="Neafsey D.E."/>
            <person name="Walton C."/>
            <person name="Walker B."/>
            <person name="Young S.K."/>
            <person name="Zeng Q."/>
            <person name="Gargeya S."/>
            <person name="Fitzgerald M."/>
            <person name="Haas B."/>
            <person name="Abouelleil A."/>
            <person name="Allen A.W."/>
            <person name="Alvarado L."/>
            <person name="Arachchi H.M."/>
            <person name="Berlin A.M."/>
            <person name="Chapman S.B."/>
            <person name="Gainer-Dewar J."/>
            <person name="Goldberg J."/>
            <person name="Griggs A."/>
            <person name="Gujja S."/>
            <person name="Hansen M."/>
            <person name="Howarth C."/>
            <person name="Imamovic A."/>
            <person name="Ireland A."/>
            <person name="Larimer J."/>
            <person name="McCowan C."/>
            <person name="Murphy C."/>
            <person name="Pearson M."/>
            <person name="Poon T.W."/>
            <person name="Priest M."/>
            <person name="Roberts A."/>
            <person name="Saif S."/>
            <person name="Shea T."/>
            <person name="Sisk P."/>
            <person name="Sykes S."/>
            <person name="Wortman J."/>
            <person name="Nusbaum C."/>
            <person name="Birren B."/>
        </authorList>
    </citation>
    <scope>NUCLEOTIDE SEQUENCE [LARGE SCALE GENOMIC DNA]</scope>
    <source>
        <strain evidence="3">WRAIR2</strain>
    </source>
</reference>
<dbReference type="EnsemblMetazoa" id="ADIR014568-RA">
    <property type="protein sequence ID" value="ADIR014568-PA"/>
    <property type="gene ID" value="ADIR014568"/>
</dbReference>